<evidence type="ECO:0000313" key="2">
    <source>
        <dbReference type="EMBL" id="TRW24280.1"/>
    </source>
</evidence>
<protein>
    <recommendedName>
        <fullName evidence="4">Lipoprotein</fullName>
    </recommendedName>
</protein>
<dbReference type="PROSITE" id="PS51257">
    <property type="entry name" value="PROKAR_LIPOPROTEIN"/>
    <property type="match status" value="1"/>
</dbReference>
<keyword evidence="1" id="KW-0732">Signal</keyword>
<reference evidence="2 3" key="1">
    <citation type="submission" date="2019-07" db="EMBL/GenBank/DDBJ databases">
        <title>Flavobacterium sp. nov., isolated from glacier ice.</title>
        <authorList>
            <person name="Liu Q."/>
            <person name="Xin Y.-H."/>
        </authorList>
    </citation>
    <scope>NUCLEOTIDE SEQUENCE [LARGE SCALE GENOMIC DNA]</scope>
    <source>
        <strain evidence="2 3">ZT4R6</strain>
    </source>
</reference>
<dbReference type="RefSeq" id="WP_143373360.1">
    <property type="nucleotide sequence ID" value="NZ_VJVZ01000006.1"/>
</dbReference>
<comment type="caution">
    <text evidence="2">The sequence shown here is derived from an EMBL/GenBank/DDBJ whole genome shotgun (WGS) entry which is preliminary data.</text>
</comment>
<gene>
    <name evidence="2" type="ORF">FMM05_10630</name>
</gene>
<dbReference type="AlphaFoldDB" id="A0A552V1D9"/>
<proteinExistence type="predicted"/>
<organism evidence="2 3">
    <name type="scientific">Flavobacterium zepuense</name>
    <dbReference type="NCBI Taxonomy" id="2593302"/>
    <lineage>
        <taxon>Bacteria</taxon>
        <taxon>Pseudomonadati</taxon>
        <taxon>Bacteroidota</taxon>
        <taxon>Flavobacteriia</taxon>
        <taxon>Flavobacteriales</taxon>
        <taxon>Flavobacteriaceae</taxon>
        <taxon>Flavobacterium</taxon>
    </lineage>
</organism>
<accession>A0A552V1D9</accession>
<keyword evidence="3" id="KW-1185">Reference proteome</keyword>
<evidence type="ECO:0000256" key="1">
    <source>
        <dbReference type="SAM" id="SignalP"/>
    </source>
</evidence>
<sequence>MKNFKFCFALFLSLILFSCQDDDITDQREFEPTTVIVKTNGNVTTQQVFELINSYDHTVSSVDNEVYTSLLAPENLDYVKGYFTDKPYVDANWPVNGYLHYQTNVITIFPRLINIKDPANQAGFLQATQTLQLQQTGKGFIITFHVPAGKENEWANLFRTHNNVEWAELNYISQVITN</sequence>
<name>A0A552V1D9_9FLAO</name>
<evidence type="ECO:0000313" key="3">
    <source>
        <dbReference type="Proteomes" id="UP000320643"/>
    </source>
</evidence>
<dbReference type="OrthoDB" id="981957at2"/>
<dbReference type="Proteomes" id="UP000320643">
    <property type="component" value="Unassembled WGS sequence"/>
</dbReference>
<feature type="signal peptide" evidence="1">
    <location>
        <begin position="1"/>
        <end position="21"/>
    </location>
</feature>
<feature type="chain" id="PRO_5022165755" description="Lipoprotein" evidence="1">
    <location>
        <begin position="22"/>
        <end position="178"/>
    </location>
</feature>
<dbReference type="EMBL" id="VJVZ01000006">
    <property type="protein sequence ID" value="TRW24280.1"/>
    <property type="molecule type" value="Genomic_DNA"/>
</dbReference>
<evidence type="ECO:0008006" key="4">
    <source>
        <dbReference type="Google" id="ProtNLM"/>
    </source>
</evidence>